<protein>
    <recommendedName>
        <fullName evidence="7">tRNA modification GTPase MnmE</fullName>
        <ecNumber evidence="7">3.6.-.-</ecNumber>
    </recommendedName>
</protein>
<keyword evidence="2 7" id="KW-0819">tRNA processing</keyword>
<keyword evidence="6 7" id="KW-0342">GTP-binding</keyword>
<dbReference type="Pfam" id="PF10396">
    <property type="entry name" value="TrmE_N"/>
    <property type="match status" value="1"/>
</dbReference>
<dbReference type="CDD" id="cd04164">
    <property type="entry name" value="trmE"/>
    <property type="match status" value="1"/>
</dbReference>
<keyword evidence="4 7" id="KW-0378">Hydrolase</keyword>
<evidence type="ECO:0000256" key="1">
    <source>
        <dbReference type="ARBA" id="ARBA00011043"/>
    </source>
</evidence>
<dbReference type="InterPro" id="IPR031168">
    <property type="entry name" value="G_TrmE"/>
</dbReference>
<dbReference type="Proteomes" id="UP000199399">
    <property type="component" value="Unassembled WGS sequence"/>
</dbReference>
<dbReference type="HAMAP" id="MF_00379">
    <property type="entry name" value="GTPase_MnmE"/>
    <property type="match status" value="1"/>
</dbReference>
<dbReference type="GO" id="GO:0046872">
    <property type="term" value="F:metal ion binding"/>
    <property type="evidence" value="ECO:0007669"/>
    <property type="project" value="UniProtKB-KW"/>
</dbReference>
<dbReference type="NCBIfam" id="TIGR00231">
    <property type="entry name" value="small_GTP"/>
    <property type="match status" value="1"/>
</dbReference>
<organism evidence="9 10">
    <name type="scientific">Sulfitobacter delicatus</name>
    <dbReference type="NCBI Taxonomy" id="218672"/>
    <lineage>
        <taxon>Bacteria</taxon>
        <taxon>Pseudomonadati</taxon>
        <taxon>Pseudomonadota</taxon>
        <taxon>Alphaproteobacteria</taxon>
        <taxon>Rhodobacterales</taxon>
        <taxon>Roseobacteraceae</taxon>
        <taxon>Sulfitobacter</taxon>
    </lineage>
</organism>
<dbReference type="GO" id="GO:0002098">
    <property type="term" value="P:tRNA wobble uridine modification"/>
    <property type="evidence" value="ECO:0007669"/>
    <property type="project" value="TreeGrafter"/>
</dbReference>
<evidence type="ECO:0000259" key="8">
    <source>
        <dbReference type="PROSITE" id="PS51709"/>
    </source>
</evidence>
<dbReference type="PANTHER" id="PTHR42714">
    <property type="entry name" value="TRNA MODIFICATION GTPASE GTPBP3"/>
    <property type="match status" value="1"/>
</dbReference>
<gene>
    <name evidence="7" type="primary">mnmE</name>
    <name evidence="7" type="synonym">trmE</name>
    <name evidence="9" type="ORF">SAMN04489759_101518</name>
</gene>
<proteinExistence type="inferred from homology"/>
<dbReference type="STRING" id="218672.SAMN04489759_101518"/>
<comment type="cofactor">
    <cofactor evidence="7">
        <name>K(+)</name>
        <dbReference type="ChEBI" id="CHEBI:29103"/>
    </cofactor>
    <text evidence="7">Binds 1 potassium ion per subunit.</text>
</comment>
<dbReference type="Gene3D" id="3.40.50.300">
    <property type="entry name" value="P-loop containing nucleotide triphosphate hydrolases"/>
    <property type="match status" value="1"/>
</dbReference>
<keyword evidence="7" id="KW-0963">Cytoplasm</keyword>
<feature type="binding site" evidence="7">
    <location>
        <begin position="267"/>
        <end position="270"/>
    </location>
    <ligand>
        <name>GTP</name>
        <dbReference type="ChEBI" id="CHEBI:37565"/>
    </ligand>
</feature>
<dbReference type="InterPro" id="IPR005225">
    <property type="entry name" value="Small_GTP-bd"/>
</dbReference>
<dbReference type="Gene3D" id="1.20.120.430">
    <property type="entry name" value="tRNA modification GTPase MnmE domain 2"/>
    <property type="match status" value="1"/>
</dbReference>
<feature type="binding site" evidence="7">
    <location>
        <position position="77"/>
    </location>
    <ligand>
        <name>(6S)-5-formyl-5,6,7,8-tetrahydrofolate</name>
        <dbReference type="ChEBI" id="CHEBI:57457"/>
    </ligand>
</feature>
<dbReference type="InterPro" id="IPR025867">
    <property type="entry name" value="MnmE_helical"/>
</dbReference>
<dbReference type="SUPFAM" id="SSF103025">
    <property type="entry name" value="Folate-binding domain"/>
    <property type="match status" value="1"/>
</dbReference>
<evidence type="ECO:0000256" key="3">
    <source>
        <dbReference type="ARBA" id="ARBA00022741"/>
    </source>
</evidence>
<dbReference type="SUPFAM" id="SSF116878">
    <property type="entry name" value="TrmE connector domain"/>
    <property type="match status" value="1"/>
</dbReference>
<comment type="subunit">
    <text evidence="7">Homodimer. Heterotetramer of two MnmE and two MnmG subunits.</text>
</comment>
<feature type="binding site" evidence="7">
    <location>
        <begin position="242"/>
        <end position="248"/>
    </location>
    <ligand>
        <name>GTP</name>
        <dbReference type="ChEBI" id="CHEBI:37565"/>
    </ligand>
</feature>
<evidence type="ECO:0000256" key="6">
    <source>
        <dbReference type="ARBA" id="ARBA00023134"/>
    </source>
</evidence>
<feature type="binding site" evidence="7">
    <location>
        <position position="428"/>
    </location>
    <ligand>
        <name>(6S)-5-formyl-5,6,7,8-tetrahydrofolate</name>
        <dbReference type="ChEBI" id="CHEBI:57457"/>
    </ligand>
</feature>
<dbReference type="InterPro" id="IPR004520">
    <property type="entry name" value="GTPase_MnmE"/>
</dbReference>
<dbReference type="PROSITE" id="PS51709">
    <property type="entry name" value="G_TRME"/>
    <property type="match status" value="1"/>
</dbReference>
<dbReference type="GO" id="GO:0005737">
    <property type="term" value="C:cytoplasm"/>
    <property type="evidence" value="ECO:0007669"/>
    <property type="project" value="UniProtKB-SubCell"/>
</dbReference>
<dbReference type="CDD" id="cd14858">
    <property type="entry name" value="TrmE_N"/>
    <property type="match status" value="1"/>
</dbReference>
<keyword evidence="5 7" id="KW-0630">Potassium</keyword>
<keyword evidence="3 7" id="KW-0547">Nucleotide-binding</keyword>
<evidence type="ECO:0000313" key="10">
    <source>
        <dbReference type="Proteomes" id="UP000199399"/>
    </source>
</evidence>
<feature type="binding site" evidence="7">
    <location>
        <position position="227"/>
    </location>
    <ligand>
        <name>Mg(2+)</name>
        <dbReference type="ChEBI" id="CHEBI:18420"/>
    </ligand>
</feature>
<dbReference type="SUPFAM" id="SSF52540">
    <property type="entry name" value="P-loop containing nucleoside triphosphate hydrolases"/>
    <property type="match status" value="1"/>
</dbReference>
<feature type="domain" description="TrmE-type G" evidence="8">
    <location>
        <begin position="213"/>
        <end position="351"/>
    </location>
</feature>
<dbReference type="Pfam" id="PF01926">
    <property type="entry name" value="MMR_HSR1"/>
    <property type="match status" value="1"/>
</dbReference>
<dbReference type="GO" id="GO:0005525">
    <property type="term" value="F:GTP binding"/>
    <property type="evidence" value="ECO:0007669"/>
    <property type="project" value="UniProtKB-UniRule"/>
</dbReference>
<comment type="function">
    <text evidence="7">Exhibits a very high intrinsic GTPase hydrolysis rate. Involved in the addition of a carboxymethylaminomethyl (cmnm) group at the wobble position (U34) of certain tRNAs, forming tRNA-cmnm(5)s(2)U34.</text>
</comment>
<dbReference type="Pfam" id="PF12631">
    <property type="entry name" value="MnmE_helical"/>
    <property type="match status" value="1"/>
</dbReference>
<dbReference type="OrthoDB" id="9805918at2"/>
<dbReference type="InterPro" id="IPR018948">
    <property type="entry name" value="GTP-bd_TrmE_N"/>
</dbReference>
<evidence type="ECO:0000256" key="5">
    <source>
        <dbReference type="ARBA" id="ARBA00022958"/>
    </source>
</evidence>
<evidence type="ECO:0000256" key="4">
    <source>
        <dbReference type="ARBA" id="ARBA00022801"/>
    </source>
</evidence>
<dbReference type="InterPro" id="IPR027417">
    <property type="entry name" value="P-loop_NTPase"/>
</dbReference>
<feature type="binding site" evidence="7">
    <location>
        <position position="20"/>
    </location>
    <ligand>
        <name>(6S)-5-formyl-5,6,7,8-tetrahydrofolate</name>
        <dbReference type="ChEBI" id="CHEBI:57457"/>
    </ligand>
</feature>
<evidence type="ECO:0000256" key="7">
    <source>
        <dbReference type="HAMAP-Rule" id="MF_00379"/>
    </source>
</evidence>
<evidence type="ECO:0000313" key="9">
    <source>
        <dbReference type="EMBL" id="SDF17722.1"/>
    </source>
</evidence>
<reference evidence="10" key="1">
    <citation type="submission" date="2016-10" db="EMBL/GenBank/DDBJ databases">
        <authorList>
            <person name="Varghese N."/>
            <person name="Submissions S."/>
        </authorList>
    </citation>
    <scope>NUCLEOTIDE SEQUENCE [LARGE SCALE GENOMIC DNA]</scope>
    <source>
        <strain evidence="10">DSM 16477</strain>
    </source>
</reference>
<feature type="binding site" evidence="7">
    <location>
        <begin position="223"/>
        <end position="228"/>
    </location>
    <ligand>
        <name>GTP</name>
        <dbReference type="ChEBI" id="CHEBI:37565"/>
    </ligand>
</feature>
<dbReference type="RefSeq" id="WP_093738845.1">
    <property type="nucleotide sequence ID" value="NZ_FNBP01000001.1"/>
</dbReference>
<feature type="binding site" evidence="7">
    <location>
        <position position="248"/>
    </location>
    <ligand>
        <name>Mg(2+)</name>
        <dbReference type="ChEBI" id="CHEBI:18420"/>
    </ligand>
</feature>
<keyword evidence="7" id="KW-0479">Metal-binding</keyword>
<comment type="similarity">
    <text evidence="1 7">Belongs to the TRAFAC class TrmE-Era-EngA-EngB-Septin-like GTPase superfamily. TrmE GTPase family.</text>
</comment>
<comment type="caution">
    <text evidence="7">Lacks conserved residue(s) required for the propagation of feature annotation.</text>
</comment>
<evidence type="ECO:0000256" key="2">
    <source>
        <dbReference type="ARBA" id="ARBA00022694"/>
    </source>
</evidence>
<feature type="binding site" evidence="7">
    <location>
        <position position="223"/>
    </location>
    <ligand>
        <name>K(+)</name>
        <dbReference type="ChEBI" id="CHEBI:29103"/>
    </ligand>
</feature>
<feature type="binding site" evidence="7">
    <location>
        <position position="244"/>
    </location>
    <ligand>
        <name>K(+)</name>
        <dbReference type="ChEBI" id="CHEBI:29103"/>
    </ligand>
</feature>
<dbReference type="GO" id="GO:0003924">
    <property type="term" value="F:GTPase activity"/>
    <property type="evidence" value="ECO:0007669"/>
    <property type="project" value="UniProtKB-UniRule"/>
</dbReference>
<dbReference type="EC" id="3.6.-.-" evidence="7"/>
<keyword evidence="10" id="KW-1185">Reference proteome</keyword>
<name>A0A1G7IYB0_9RHOB</name>
<dbReference type="NCBIfam" id="NF003661">
    <property type="entry name" value="PRK05291.1-3"/>
    <property type="match status" value="1"/>
</dbReference>
<dbReference type="GO" id="GO:0030488">
    <property type="term" value="P:tRNA methylation"/>
    <property type="evidence" value="ECO:0007669"/>
    <property type="project" value="TreeGrafter"/>
</dbReference>
<dbReference type="PANTHER" id="PTHR42714:SF2">
    <property type="entry name" value="TRNA MODIFICATION GTPASE GTPBP3, MITOCHONDRIAL"/>
    <property type="match status" value="1"/>
</dbReference>
<dbReference type="EMBL" id="FNBP01000001">
    <property type="protein sequence ID" value="SDF17722.1"/>
    <property type="molecule type" value="Genomic_DNA"/>
</dbReference>
<sequence>MDTIFALASAQGRAGVAVVRISGPLAFDITQEIAGRRPKGRETTLRNLRGRDGEIIDQALVLSFVLPNSFTGEDVVELHLHGSIAVTRAVLALLSTFPETRHAEAGEFTRRALENEKLDLAQVEGLADLIEAETEAQRKQAVRVLSGRLGERIEGWRADLIRAAALLEATIDFADEDVPIDVTPEVDALLTNVTAELNSEIAGTYVAERVRTGFEVAIVGAPNAGKSTLLNALAGRDAAITSEIAGTTRDVIEVRMDLGGLPVTLLDTAGVRDSLDQIETIGIERARERAAQADLRVFLVQPGEDLGITAQPDDISLTPKVDLYANGTAGVSGKTGQGISELVSYIQEALLKRSGSIGLATHERHRVALEKAASSLGGVDVILQRGPDGYDLAAEELRFAIRALEALVGRIDVENLLDEIFSSFCVGK</sequence>
<feature type="binding site" evidence="7">
    <location>
        <position position="242"/>
    </location>
    <ligand>
        <name>K(+)</name>
        <dbReference type="ChEBI" id="CHEBI:29103"/>
    </ligand>
</feature>
<dbReference type="Gene3D" id="3.30.1360.120">
    <property type="entry name" value="Probable tRNA modification gtpase trme, domain 1"/>
    <property type="match status" value="1"/>
</dbReference>
<feature type="binding site" evidence="7">
    <location>
        <position position="247"/>
    </location>
    <ligand>
        <name>K(+)</name>
        <dbReference type="ChEBI" id="CHEBI:29103"/>
    </ligand>
</feature>
<feature type="binding site" evidence="7">
    <location>
        <position position="117"/>
    </location>
    <ligand>
        <name>(6S)-5-formyl-5,6,7,8-tetrahydrofolate</name>
        <dbReference type="ChEBI" id="CHEBI:57457"/>
    </ligand>
</feature>
<dbReference type="InterPro" id="IPR027368">
    <property type="entry name" value="MnmE_dom2"/>
</dbReference>
<dbReference type="InterPro" id="IPR027266">
    <property type="entry name" value="TrmE/GcvT-like"/>
</dbReference>
<comment type="subcellular location">
    <subcellularLocation>
        <location evidence="7">Cytoplasm</location>
    </subcellularLocation>
</comment>
<accession>A0A1G7IYB0</accession>
<keyword evidence="7" id="KW-0460">Magnesium</keyword>
<dbReference type="InterPro" id="IPR006073">
    <property type="entry name" value="GTP-bd"/>
</dbReference>
<dbReference type="FunFam" id="3.30.1360.120:FF:000007">
    <property type="entry name" value="tRNA modification GTPase GTPBP3, mitochondrial"/>
    <property type="match status" value="1"/>
</dbReference>
<dbReference type="AlphaFoldDB" id="A0A1G7IYB0"/>